<keyword evidence="4" id="KW-0410">Iron transport</keyword>
<dbReference type="Gene3D" id="2.40.170.20">
    <property type="entry name" value="TonB-dependent receptor, beta-barrel domain"/>
    <property type="match status" value="1"/>
</dbReference>
<evidence type="ECO:0000256" key="3">
    <source>
        <dbReference type="ARBA" id="ARBA00022452"/>
    </source>
</evidence>
<dbReference type="PANTHER" id="PTHR32552">
    <property type="entry name" value="FERRICHROME IRON RECEPTOR-RELATED"/>
    <property type="match status" value="1"/>
</dbReference>
<evidence type="ECO:0000256" key="7">
    <source>
        <dbReference type="ARBA" id="ARBA00023065"/>
    </source>
</evidence>
<keyword evidence="7" id="KW-0406">Ion transport</keyword>
<dbReference type="InterPro" id="IPR012910">
    <property type="entry name" value="Plug_dom"/>
</dbReference>
<evidence type="ECO:0000313" key="18">
    <source>
        <dbReference type="Proteomes" id="UP000316609"/>
    </source>
</evidence>
<dbReference type="InterPro" id="IPR036942">
    <property type="entry name" value="Beta-barrel_TonB_sf"/>
</dbReference>
<comment type="similarity">
    <text evidence="11 12">Belongs to the TonB-dependent receptor family.</text>
</comment>
<evidence type="ECO:0000256" key="5">
    <source>
        <dbReference type="ARBA" id="ARBA00022692"/>
    </source>
</evidence>
<gene>
    <name evidence="17" type="ORF">E6K78_05465</name>
</gene>
<name>A0A538TUB6_UNCEI</name>
<feature type="domain" description="TonB-dependent receptor plug" evidence="16">
    <location>
        <begin position="53"/>
        <end position="157"/>
    </location>
</feature>
<feature type="chain" id="PRO_5022153466" evidence="14">
    <location>
        <begin position="24"/>
        <end position="710"/>
    </location>
</feature>
<evidence type="ECO:0000256" key="4">
    <source>
        <dbReference type="ARBA" id="ARBA00022496"/>
    </source>
</evidence>
<dbReference type="GO" id="GO:0006826">
    <property type="term" value="P:iron ion transport"/>
    <property type="evidence" value="ECO:0007669"/>
    <property type="project" value="UniProtKB-KW"/>
</dbReference>
<keyword evidence="17" id="KW-0675">Receptor</keyword>
<dbReference type="Pfam" id="PF00593">
    <property type="entry name" value="TonB_dep_Rec_b-barrel"/>
    <property type="match status" value="1"/>
</dbReference>
<keyword evidence="5 11" id="KW-0812">Transmembrane</keyword>
<protein>
    <submittedName>
        <fullName evidence="17">TonB-dependent receptor</fullName>
    </submittedName>
</protein>
<dbReference type="SUPFAM" id="SSF56935">
    <property type="entry name" value="Porins"/>
    <property type="match status" value="1"/>
</dbReference>
<evidence type="ECO:0000256" key="14">
    <source>
        <dbReference type="SAM" id="SignalP"/>
    </source>
</evidence>
<evidence type="ECO:0000313" key="17">
    <source>
        <dbReference type="EMBL" id="TMQ67223.1"/>
    </source>
</evidence>
<dbReference type="InterPro" id="IPR039426">
    <property type="entry name" value="TonB-dep_rcpt-like"/>
</dbReference>
<keyword evidence="3 11" id="KW-1134">Transmembrane beta strand</keyword>
<keyword evidence="2 11" id="KW-0813">Transport</keyword>
<comment type="subcellular location">
    <subcellularLocation>
        <location evidence="1 11">Cell outer membrane</location>
        <topology evidence="1 11">Multi-pass membrane protein</topology>
    </subcellularLocation>
</comment>
<keyword evidence="14" id="KW-0732">Signal</keyword>
<feature type="domain" description="TonB-dependent receptor-like beta-barrel" evidence="15">
    <location>
        <begin position="210"/>
        <end position="677"/>
    </location>
</feature>
<evidence type="ECO:0000259" key="16">
    <source>
        <dbReference type="Pfam" id="PF07715"/>
    </source>
</evidence>
<dbReference type="Gene3D" id="2.170.130.10">
    <property type="entry name" value="TonB-dependent receptor, plug domain"/>
    <property type="match status" value="1"/>
</dbReference>
<keyword evidence="9 11" id="KW-0472">Membrane</keyword>
<dbReference type="GO" id="GO:0009279">
    <property type="term" value="C:cell outer membrane"/>
    <property type="evidence" value="ECO:0007669"/>
    <property type="project" value="UniProtKB-SubCell"/>
</dbReference>
<organism evidence="17 18">
    <name type="scientific">Eiseniibacteriota bacterium</name>
    <dbReference type="NCBI Taxonomy" id="2212470"/>
    <lineage>
        <taxon>Bacteria</taxon>
        <taxon>Candidatus Eiseniibacteriota</taxon>
    </lineage>
</organism>
<keyword evidence="6" id="KW-0408">Iron</keyword>
<evidence type="ECO:0000259" key="15">
    <source>
        <dbReference type="Pfam" id="PF00593"/>
    </source>
</evidence>
<dbReference type="EMBL" id="VBOY01000046">
    <property type="protein sequence ID" value="TMQ67223.1"/>
    <property type="molecule type" value="Genomic_DNA"/>
</dbReference>
<proteinExistence type="inferred from homology"/>
<sequence>MFRPIRESLLLAGLVALSLPAAAAESPNPSTDTLLVRHPEIVVSATRTARNQTNVPNATAVVTRGELRRRGTRTLAEALQDIVGLDTGEGSDNGSRLPNVGLWGLKEFDALLFTLNGVPVGGPFNPSLSQIPVDDVDRIEVVKGPQGTMYGVSAFAGMIQVFTTEAPSGGEVTVGGGSFSEGHGDFRWGKTLESSRTIKINGGFGRSDGWQDRTENDTERGGATFGFDLGKAHTALDLVAYRDRQDWGSPLPFDAGALVPGFALDRNYAVGGAEVKHQVLGMTSRTTLPAGSRHRIENALSFTYDKQNFLRSFPGEISGDTLNSEGLELEPKEMSLFEDVRMVAKLTGAGTHELVAGAAVTWGETKGKGREFDFDQLLSAYPDIPDADEIPSGGDREFKDRRTFVGLYVHDAWTPTWRLTLEGGGRFDATSEKLETEADLPSGPTPVEDERDDRDFSGDLSALVRLASAQGIEHIETANLYASVRRAFKPAAPNLAEAEAAEILEPEHTTSWEVGFKGRGFQGLALDLSYFDMRFENLVVSILGPSGLPELTNAGEERFRGIETNLRWSPQELPGTSFDVGYSHHDASFVDFTFVTPDGQFRDVSGKKLELVPRELVSGRASLRMGSGVGAFVAARYHGERPFNRRNTFFADAYTEWDAGVSYERDTWRFAVVGRNLGDDRHVVTESEIGDAQFYVAPPRRVLAEVGYRF</sequence>
<evidence type="ECO:0000256" key="9">
    <source>
        <dbReference type="ARBA" id="ARBA00023136"/>
    </source>
</evidence>
<evidence type="ECO:0000256" key="6">
    <source>
        <dbReference type="ARBA" id="ARBA00023004"/>
    </source>
</evidence>
<dbReference type="PANTHER" id="PTHR32552:SF81">
    <property type="entry name" value="TONB-DEPENDENT OUTER MEMBRANE RECEPTOR"/>
    <property type="match status" value="1"/>
</dbReference>
<feature type="region of interest" description="Disordered" evidence="13">
    <location>
        <begin position="431"/>
        <end position="454"/>
    </location>
</feature>
<keyword evidence="10 11" id="KW-0998">Cell outer membrane</keyword>
<evidence type="ECO:0000256" key="13">
    <source>
        <dbReference type="SAM" id="MobiDB-lite"/>
    </source>
</evidence>
<dbReference type="InterPro" id="IPR037066">
    <property type="entry name" value="Plug_dom_sf"/>
</dbReference>
<accession>A0A538TUB6</accession>
<evidence type="ECO:0000256" key="10">
    <source>
        <dbReference type="ARBA" id="ARBA00023237"/>
    </source>
</evidence>
<dbReference type="AlphaFoldDB" id="A0A538TUB6"/>
<evidence type="ECO:0000256" key="1">
    <source>
        <dbReference type="ARBA" id="ARBA00004571"/>
    </source>
</evidence>
<keyword evidence="8 12" id="KW-0798">TonB box</keyword>
<evidence type="ECO:0000256" key="2">
    <source>
        <dbReference type="ARBA" id="ARBA00022448"/>
    </source>
</evidence>
<reference evidence="17 18" key="1">
    <citation type="journal article" date="2019" name="Nat. Microbiol.">
        <title>Mediterranean grassland soil C-N compound turnover is dependent on rainfall and depth, and is mediated by genomically divergent microorganisms.</title>
        <authorList>
            <person name="Diamond S."/>
            <person name="Andeer P.F."/>
            <person name="Li Z."/>
            <person name="Crits-Christoph A."/>
            <person name="Burstein D."/>
            <person name="Anantharaman K."/>
            <person name="Lane K.R."/>
            <person name="Thomas B.C."/>
            <person name="Pan C."/>
            <person name="Northen T.R."/>
            <person name="Banfield J.F."/>
        </authorList>
    </citation>
    <scope>NUCLEOTIDE SEQUENCE [LARGE SCALE GENOMIC DNA]</scope>
    <source>
        <strain evidence="17">WS_8</strain>
    </source>
</reference>
<evidence type="ECO:0000256" key="12">
    <source>
        <dbReference type="RuleBase" id="RU003357"/>
    </source>
</evidence>
<feature type="signal peptide" evidence="14">
    <location>
        <begin position="1"/>
        <end position="23"/>
    </location>
</feature>
<evidence type="ECO:0000256" key="11">
    <source>
        <dbReference type="PROSITE-ProRule" id="PRU01360"/>
    </source>
</evidence>
<dbReference type="Pfam" id="PF07715">
    <property type="entry name" value="Plug"/>
    <property type="match status" value="1"/>
</dbReference>
<dbReference type="PROSITE" id="PS52016">
    <property type="entry name" value="TONB_DEPENDENT_REC_3"/>
    <property type="match status" value="1"/>
</dbReference>
<dbReference type="InterPro" id="IPR000531">
    <property type="entry name" value="Beta-barrel_TonB"/>
</dbReference>
<dbReference type="Proteomes" id="UP000316609">
    <property type="component" value="Unassembled WGS sequence"/>
</dbReference>
<comment type="caution">
    <text evidence="17">The sequence shown here is derived from an EMBL/GenBank/DDBJ whole genome shotgun (WGS) entry which is preliminary data.</text>
</comment>
<evidence type="ECO:0000256" key="8">
    <source>
        <dbReference type="ARBA" id="ARBA00023077"/>
    </source>
</evidence>